<reference evidence="6 7" key="1">
    <citation type="submission" date="2018-09" db="EMBL/GenBank/DDBJ databases">
        <title>Nocardia yunnanensis sp. nov., an actinomycete isolated from a soil sample.</title>
        <authorList>
            <person name="Zhang J."/>
        </authorList>
    </citation>
    <scope>NUCLEOTIDE SEQUENCE [LARGE SCALE GENOMIC DNA]</scope>
    <source>
        <strain evidence="6 7">CFHS0054</strain>
    </source>
</reference>
<keyword evidence="3" id="KW-0274">FAD</keyword>
<evidence type="ECO:0000313" key="7">
    <source>
        <dbReference type="Proteomes" id="UP000267164"/>
    </source>
</evidence>
<protein>
    <recommendedName>
        <fullName evidence="5">Berberine/berberine-like domain-containing protein</fullName>
    </recommendedName>
</protein>
<dbReference type="KEGG" id="nyu:D7D52_10240"/>
<organism evidence="6 7">
    <name type="scientific">Nocardia yunnanensis</name>
    <dbReference type="NCBI Taxonomy" id="2382165"/>
    <lineage>
        <taxon>Bacteria</taxon>
        <taxon>Bacillati</taxon>
        <taxon>Actinomycetota</taxon>
        <taxon>Actinomycetes</taxon>
        <taxon>Mycobacteriales</taxon>
        <taxon>Nocardiaceae</taxon>
        <taxon>Nocardia</taxon>
    </lineage>
</organism>
<dbReference type="PANTHER" id="PTHR42973">
    <property type="entry name" value="BINDING OXIDOREDUCTASE, PUTATIVE (AFU_ORTHOLOGUE AFUA_1G17690)-RELATED"/>
    <property type="match status" value="1"/>
</dbReference>
<keyword evidence="4" id="KW-0560">Oxidoreductase</keyword>
<dbReference type="EMBL" id="CP032568">
    <property type="protein sequence ID" value="AYF74177.1"/>
    <property type="molecule type" value="Genomic_DNA"/>
</dbReference>
<name>A0A386ZAA1_9NOCA</name>
<dbReference type="AlphaFoldDB" id="A0A386ZAA1"/>
<dbReference type="Gene3D" id="3.30.43.10">
    <property type="entry name" value="Uridine Diphospho-n-acetylenolpyruvylglucosamine Reductase, domain 2"/>
    <property type="match status" value="1"/>
</dbReference>
<keyword evidence="2" id="KW-0285">Flavoprotein</keyword>
<evidence type="ECO:0000256" key="3">
    <source>
        <dbReference type="ARBA" id="ARBA00022827"/>
    </source>
</evidence>
<accession>A0A386ZAA1</accession>
<sequence>MRGMESRAADGRFSPAAVVRAAEADDVVAAVTFAAAGGHSYAGVSTASGTVIIDAQVISGWSGWLTAADRSQWADVSVDADGNGSLDCWTQLICPAGTGDSAAAELTDAIGLRPLTLDTQTLDHMDAVTALAGGSPTSPRASFTNGSDVVTELTSDAIGRILEALTTFSRAGGTGWVQINTLDGAIRDTSPDAAAFPWRSHAALVEWGAYQPISHEVALAWVTAAHRLFAPVSAGAYINYLEPGDALSRYYGGNYSRLAALRRSIDPGARIRTVLT</sequence>
<evidence type="ECO:0000256" key="1">
    <source>
        <dbReference type="ARBA" id="ARBA00001974"/>
    </source>
</evidence>
<dbReference type="Gene3D" id="3.40.462.20">
    <property type="match status" value="1"/>
</dbReference>
<feature type="domain" description="Berberine/berberine-like" evidence="5">
    <location>
        <begin position="236"/>
        <end position="267"/>
    </location>
</feature>
<evidence type="ECO:0000256" key="4">
    <source>
        <dbReference type="ARBA" id="ARBA00023002"/>
    </source>
</evidence>
<dbReference type="PANTHER" id="PTHR42973:SF39">
    <property type="entry name" value="FAD-BINDING PCMH-TYPE DOMAIN-CONTAINING PROTEIN"/>
    <property type="match status" value="1"/>
</dbReference>
<dbReference type="GO" id="GO:0050660">
    <property type="term" value="F:flavin adenine dinucleotide binding"/>
    <property type="evidence" value="ECO:0007669"/>
    <property type="project" value="InterPro"/>
</dbReference>
<evidence type="ECO:0000313" key="6">
    <source>
        <dbReference type="EMBL" id="AYF74177.1"/>
    </source>
</evidence>
<dbReference type="OrthoDB" id="545125at2"/>
<dbReference type="Pfam" id="PF08031">
    <property type="entry name" value="BBE"/>
    <property type="match status" value="1"/>
</dbReference>
<dbReference type="InterPro" id="IPR050416">
    <property type="entry name" value="FAD-linked_Oxidoreductase"/>
</dbReference>
<dbReference type="Proteomes" id="UP000267164">
    <property type="component" value="Chromosome"/>
</dbReference>
<keyword evidence="7" id="KW-1185">Reference proteome</keyword>
<dbReference type="InterPro" id="IPR012951">
    <property type="entry name" value="BBE"/>
</dbReference>
<dbReference type="InterPro" id="IPR016167">
    <property type="entry name" value="FAD-bd_PCMH_sub1"/>
</dbReference>
<gene>
    <name evidence="6" type="ORF">D7D52_10240</name>
</gene>
<evidence type="ECO:0000259" key="5">
    <source>
        <dbReference type="Pfam" id="PF08031"/>
    </source>
</evidence>
<proteinExistence type="predicted"/>
<evidence type="ECO:0000256" key="2">
    <source>
        <dbReference type="ARBA" id="ARBA00022630"/>
    </source>
</evidence>
<comment type="cofactor">
    <cofactor evidence="1">
        <name>FAD</name>
        <dbReference type="ChEBI" id="CHEBI:57692"/>
    </cofactor>
</comment>
<dbReference type="GO" id="GO:0016491">
    <property type="term" value="F:oxidoreductase activity"/>
    <property type="evidence" value="ECO:0007669"/>
    <property type="project" value="UniProtKB-KW"/>
</dbReference>